<evidence type="ECO:0000313" key="5">
    <source>
        <dbReference type="Proteomes" id="UP000600565"/>
    </source>
</evidence>
<organism evidence="4 5">
    <name type="scientific">Solibacillus merdavium</name>
    <dbReference type="NCBI Taxonomy" id="2762218"/>
    <lineage>
        <taxon>Bacteria</taxon>
        <taxon>Bacillati</taxon>
        <taxon>Bacillota</taxon>
        <taxon>Bacilli</taxon>
        <taxon>Bacillales</taxon>
        <taxon>Caryophanaceae</taxon>
        <taxon>Solibacillus</taxon>
    </lineage>
</organism>
<gene>
    <name evidence="4" type="primary">flgD</name>
    <name evidence="4" type="ORF">H9632_01660</name>
</gene>
<keyword evidence="4" id="KW-0282">Flagellum</keyword>
<evidence type="ECO:0000256" key="1">
    <source>
        <dbReference type="ARBA" id="ARBA00010577"/>
    </source>
</evidence>
<keyword evidence="4" id="KW-0969">Cilium</keyword>
<protein>
    <recommendedName>
        <fullName evidence="3">Basal-body rod modification protein FlgD</fullName>
    </recommendedName>
</protein>
<keyword evidence="2 3" id="KW-1005">Bacterial flagellum biogenesis</keyword>
<comment type="function">
    <text evidence="3">Required for flagellar hook formation. May act as a scaffolding protein.</text>
</comment>
<comment type="caution">
    <text evidence="4">The sequence shown here is derived from an EMBL/GenBank/DDBJ whole genome shotgun (WGS) entry which is preliminary data.</text>
</comment>
<proteinExistence type="inferred from homology"/>
<accession>A0ABR8XII8</accession>
<dbReference type="EMBL" id="JACSPW010000001">
    <property type="protein sequence ID" value="MBD8031756.1"/>
    <property type="molecule type" value="Genomic_DNA"/>
</dbReference>
<dbReference type="Proteomes" id="UP000600565">
    <property type="component" value="Unassembled WGS sequence"/>
</dbReference>
<evidence type="ECO:0000256" key="2">
    <source>
        <dbReference type="ARBA" id="ARBA00022795"/>
    </source>
</evidence>
<dbReference type="RefSeq" id="WP_191702384.1">
    <property type="nucleotide sequence ID" value="NZ_JACSPW010000001.1"/>
</dbReference>
<dbReference type="Pfam" id="PF03963">
    <property type="entry name" value="FlgD"/>
    <property type="match status" value="1"/>
</dbReference>
<keyword evidence="4" id="KW-0966">Cell projection</keyword>
<evidence type="ECO:0000313" key="4">
    <source>
        <dbReference type="EMBL" id="MBD8031756.1"/>
    </source>
</evidence>
<dbReference type="InterPro" id="IPR005648">
    <property type="entry name" value="FlgD"/>
</dbReference>
<reference evidence="4 5" key="1">
    <citation type="submission" date="2020-08" db="EMBL/GenBank/DDBJ databases">
        <title>A Genomic Blueprint of the Chicken Gut Microbiome.</title>
        <authorList>
            <person name="Gilroy R."/>
            <person name="Ravi A."/>
            <person name="Getino M."/>
            <person name="Pursley I."/>
            <person name="Horton D.L."/>
            <person name="Alikhan N.-F."/>
            <person name="Baker D."/>
            <person name="Gharbi K."/>
            <person name="Hall N."/>
            <person name="Watson M."/>
            <person name="Adriaenssens E.M."/>
            <person name="Foster-Nyarko E."/>
            <person name="Jarju S."/>
            <person name="Secka A."/>
            <person name="Antonio M."/>
            <person name="Oren A."/>
            <person name="Chaudhuri R."/>
            <person name="La Ragione R.M."/>
            <person name="Hildebrand F."/>
            <person name="Pallen M.J."/>
        </authorList>
    </citation>
    <scope>NUCLEOTIDE SEQUENCE [LARGE SCALE GENOMIC DNA]</scope>
    <source>
        <strain evidence="4 5">Sa1YVA6</strain>
    </source>
</reference>
<evidence type="ECO:0000256" key="3">
    <source>
        <dbReference type="RuleBase" id="RU362076"/>
    </source>
</evidence>
<sequence length="229" mass="25264">MTNPISNDYYLPANNPNFKVTDKQDNGALGKDAFLKILITQLQNQDPTSPMDDKEFIAQMAQFSSLEQMQNMTKAMENLLASQEQTQLMNYSTFVGKEVKWHELTDKLDADKKPIYNEGTGVIKELKFVDGDAVFVLADGKEIKPGNISSILGSDSSAQPSIPAGNPLAEASQLIGQKIQYTSGDQLIEAIIEAIKTNNVNIEYILNDGSRLTKEQFTIITPNTETAPE</sequence>
<dbReference type="NCBIfam" id="NF007197">
    <property type="entry name" value="PRK09618.1"/>
    <property type="match status" value="1"/>
</dbReference>
<keyword evidence="5" id="KW-1185">Reference proteome</keyword>
<name>A0ABR8XII8_9BACL</name>
<comment type="similarity">
    <text evidence="1 3">Belongs to the FlgD family.</text>
</comment>